<dbReference type="InterPro" id="IPR012340">
    <property type="entry name" value="NA-bd_OB-fold"/>
</dbReference>
<dbReference type="AlphaFoldDB" id="A0A6A6NNF2"/>
<dbReference type="GO" id="GO:0005730">
    <property type="term" value="C:nucleolus"/>
    <property type="evidence" value="ECO:0007669"/>
    <property type="project" value="UniProtKB-SubCell"/>
</dbReference>
<dbReference type="Gene3D" id="2.40.50.100">
    <property type="match status" value="1"/>
</dbReference>
<evidence type="ECO:0000256" key="4">
    <source>
        <dbReference type="SAM" id="MobiDB-lite"/>
    </source>
</evidence>
<dbReference type="Proteomes" id="UP000799766">
    <property type="component" value="Unassembled WGS sequence"/>
</dbReference>
<keyword evidence="3" id="KW-0271">Exosome</keyword>
<keyword evidence="8" id="KW-1185">Reference proteome</keyword>
<evidence type="ECO:0000313" key="8">
    <source>
        <dbReference type="Proteomes" id="UP000799766"/>
    </source>
</evidence>
<accession>A0A6A6NNF2</accession>
<feature type="domain" description="Exosome complex component CSL4 C-terminal" evidence="5">
    <location>
        <begin position="79"/>
        <end position="103"/>
    </location>
</feature>
<evidence type="ECO:0000259" key="5">
    <source>
        <dbReference type="Pfam" id="PF10447"/>
    </source>
</evidence>
<evidence type="ECO:0000256" key="2">
    <source>
        <dbReference type="ARBA" id="ARBA00022490"/>
    </source>
</evidence>
<evidence type="ECO:0000256" key="3">
    <source>
        <dbReference type="ARBA" id="ARBA00022835"/>
    </source>
</evidence>
<reference evidence="7" key="1">
    <citation type="journal article" date="2020" name="Stud. Mycol.">
        <title>101 Dothideomycetes genomes: a test case for predicting lifestyles and emergence of pathogens.</title>
        <authorList>
            <person name="Haridas S."/>
            <person name="Albert R."/>
            <person name="Binder M."/>
            <person name="Bloem J."/>
            <person name="Labutti K."/>
            <person name="Salamov A."/>
            <person name="Andreopoulos B."/>
            <person name="Baker S."/>
            <person name="Barry K."/>
            <person name="Bills G."/>
            <person name="Bluhm B."/>
            <person name="Cannon C."/>
            <person name="Castanera R."/>
            <person name="Culley D."/>
            <person name="Daum C."/>
            <person name="Ezra D."/>
            <person name="Gonzalez J."/>
            <person name="Henrissat B."/>
            <person name="Kuo A."/>
            <person name="Liang C."/>
            <person name="Lipzen A."/>
            <person name="Lutzoni F."/>
            <person name="Magnuson J."/>
            <person name="Mondo S."/>
            <person name="Nolan M."/>
            <person name="Ohm R."/>
            <person name="Pangilinan J."/>
            <person name="Park H.-J."/>
            <person name="Ramirez L."/>
            <person name="Alfaro M."/>
            <person name="Sun H."/>
            <person name="Tritt A."/>
            <person name="Yoshinaga Y."/>
            <person name="Zwiers L.-H."/>
            <person name="Turgeon B."/>
            <person name="Goodwin S."/>
            <person name="Spatafora J."/>
            <person name="Crous P."/>
            <person name="Grigoriev I."/>
        </authorList>
    </citation>
    <scope>NUCLEOTIDE SEQUENCE</scope>
    <source>
        <strain evidence="7">ATCC 16933</strain>
    </source>
</reference>
<name>A0A6A6NNF2_9PEZI</name>
<dbReference type="SUPFAM" id="SSF50249">
    <property type="entry name" value="Nucleic acid-binding proteins"/>
    <property type="match status" value="1"/>
</dbReference>
<dbReference type="PANTHER" id="PTHR12686:SF8">
    <property type="entry name" value="EXOSOME COMPLEX COMPONENT CSL4"/>
    <property type="match status" value="1"/>
</dbReference>
<feature type="domain" description="Exosome complex component N-terminal" evidence="6">
    <location>
        <begin position="3"/>
        <end position="40"/>
    </location>
</feature>
<dbReference type="EMBL" id="MU001699">
    <property type="protein sequence ID" value="KAF2453241.1"/>
    <property type="molecule type" value="Genomic_DNA"/>
</dbReference>
<evidence type="ECO:0000259" key="6">
    <source>
        <dbReference type="Pfam" id="PF14382"/>
    </source>
</evidence>
<evidence type="ECO:0000313" key="7">
    <source>
        <dbReference type="EMBL" id="KAF2453241.1"/>
    </source>
</evidence>
<dbReference type="InterPro" id="IPR039771">
    <property type="entry name" value="Csl4"/>
</dbReference>
<dbReference type="SUPFAM" id="SSF110324">
    <property type="entry name" value="Ribosomal L27 protein-like"/>
    <property type="match status" value="1"/>
</dbReference>
<protein>
    <recommendedName>
        <fullName evidence="9">Exosome component EXOSC1/CSL4-domain-containing protein</fullName>
    </recommendedName>
</protein>
<dbReference type="GO" id="GO:0003723">
    <property type="term" value="F:RNA binding"/>
    <property type="evidence" value="ECO:0007669"/>
    <property type="project" value="InterPro"/>
</dbReference>
<dbReference type="Pfam" id="PF14382">
    <property type="entry name" value="ECR1_N"/>
    <property type="match status" value="1"/>
</dbReference>
<comment type="subcellular location">
    <subcellularLocation>
        <location evidence="1">Nucleus</location>
        <location evidence="1">Nucleolus</location>
    </subcellularLocation>
</comment>
<dbReference type="GO" id="GO:0005737">
    <property type="term" value="C:cytoplasm"/>
    <property type="evidence" value="ECO:0007669"/>
    <property type="project" value="TreeGrafter"/>
</dbReference>
<organism evidence="7 8">
    <name type="scientific">Lineolata rhizophorae</name>
    <dbReference type="NCBI Taxonomy" id="578093"/>
    <lineage>
        <taxon>Eukaryota</taxon>
        <taxon>Fungi</taxon>
        <taxon>Dikarya</taxon>
        <taxon>Ascomycota</taxon>
        <taxon>Pezizomycotina</taxon>
        <taxon>Dothideomycetes</taxon>
        <taxon>Dothideomycetes incertae sedis</taxon>
        <taxon>Lineolatales</taxon>
        <taxon>Lineolataceae</taxon>
        <taxon>Lineolata</taxon>
    </lineage>
</organism>
<sequence>MAIALPGQRLGTTATHLSGPGTHTDPSGAIIASLAGPIQTTTAGGRGANTSSIADKPTLSIPHPPPNPTAHNGASTTVLPRVGDEVLARVTRLQARQATVEMGVGGDDSGGAFVGIVRAQDVRATEKDKVKVGECFRVGDVIRAVVISLGDQTGYYLSTATNHLGVVMATSEDGNQMYPISWKEFRDPKTGRTESRKVAKPF</sequence>
<keyword evidence="2" id="KW-0963">Cytoplasm</keyword>
<feature type="region of interest" description="Disordered" evidence="4">
    <location>
        <begin position="1"/>
        <end position="76"/>
    </location>
</feature>
<dbReference type="InterPro" id="IPR019495">
    <property type="entry name" value="EXOSC1_C"/>
</dbReference>
<dbReference type="InterPro" id="IPR025721">
    <property type="entry name" value="Exosome_cplx_N_dom"/>
</dbReference>
<dbReference type="Pfam" id="PF10447">
    <property type="entry name" value="EXOSC1"/>
    <property type="match status" value="2"/>
</dbReference>
<dbReference type="OrthoDB" id="440760at2759"/>
<dbReference type="Gene3D" id="2.40.50.140">
    <property type="entry name" value="Nucleic acid-binding proteins"/>
    <property type="match status" value="1"/>
</dbReference>
<proteinExistence type="predicted"/>
<feature type="domain" description="Exosome complex component CSL4 C-terminal" evidence="5">
    <location>
        <begin position="108"/>
        <end position="149"/>
    </location>
</feature>
<dbReference type="GO" id="GO:0000176">
    <property type="term" value="C:nuclear exosome (RNase complex)"/>
    <property type="evidence" value="ECO:0007669"/>
    <property type="project" value="TreeGrafter"/>
</dbReference>
<dbReference type="PANTHER" id="PTHR12686">
    <property type="entry name" value="3'-5' EXORIBONUCLEASE CSL4-RELATED"/>
    <property type="match status" value="1"/>
</dbReference>
<gene>
    <name evidence="7" type="ORF">BDY21DRAFT_403909</name>
</gene>
<evidence type="ECO:0000256" key="1">
    <source>
        <dbReference type="ARBA" id="ARBA00004604"/>
    </source>
</evidence>
<dbReference type="GO" id="GO:0006396">
    <property type="term" value="P:RNA processing"/>
    <property type="evidence" value="ECO:0007669"/>
    <property type="project" value="InterPro"/>
</dbReference>
<feature type="compositionally biased region" description="Polar residues" evidence="4">
    <location>
        <begin position="38"/>
        <end position="53"/>
    </location>
</feature>
<evidence type="ECO:0008006" key="9">
    <source>
        <dbReference type="Google" id="ProtNLM"/>
    </source>
</evidence>